<feature type="domain" description="F-box" evidence="12">
    <location>
        <begin position="661"/>
        <end position="692"/>
    </location>
</feature>
<dbReference type="PANTHER" id="PTHR23336:SF58">
    <property type="entry name" value="PROTEIN MICRORCHIDIA 4"/>
    <property type="match status" value="1"/>
</dbReference>
<dbReference type="GO" id="GO:0006325">
    <property type="term" value="P:chromatin organization"/>
    <property type="evidence" value="ECO:0007669"/>
    <property type="project" value="UniProtKB-KW"/>
</dbReference>
<feature type="region of interest" description="Disordered" evidence="11">
    <location>
        <begin position="1"/>
        <end position="99"/>
    </location>
</feature>
<evidence type="ECO:0008006" key="16">
    <source>
        <dbReference type="Google" id="ProtNLM"/>
    </source>
</evidence>
<feature type="compositionally biased region" description="Low complexity" evidence="11">
    <location>
        <begin position="193"/>
        <end position="211"/>
    </location>
</feature>
<dbReference type="GO" id="GO:0004519">
    <property type="term" value="F:endonuclease activity"/>
    <property type="evidence" value="ECO:0007669"/>
    <property type="project" value="UniProtKB-KW"/>
</dbReference>
<dbReference type="EMBL" id="JAKUCV010002828">
    <property type="protein sequence ID" value="KAJ4841277.1"/>
    <property type="molecule type" value="Genomic_DNA"/>
</dbReference>
<comment type="similarity">
    <text evidence="2">Belongs to the MORC ATPase protein family.</text>
</comment>
<dbReference type="InterPro" id="IPR001810">
    <property type="entry name" value="F-box_dom"/>
</dbReference>
<feature type="compositionally biased region" description="Low complexity" evidence="11">
    <location>
        <begin position="76"/>
        <end position="94"/>
    </location>
</feature>
<dbReference type="InterPro" id="IPR041006">
    <property type="entry name" value="Morc_S5"/>
</dbReference>
<keyword evidence="5" id="KW-0227">DNA damage</keyword>
<dbReference type="GO" id="GO:0006281">
    <property type="term" value="P:DNA repair"/>
    <property type="evidence" value="ECO:0007669"/>
    <property type="project" value="UniProtKB-KW"/>
</dbReference>
<dbReference type="Pfam" id="PF17942">
    <property type="entry name" value="Morc6_S5"/>
    <property type="match status" value="1"/>
</dbReference>
<accession>A0A9Q0JHI5</accession>
<feature type="domain" description="Morc S5" evidence="13">
    <location>
        <begin position="492"/>
        <end position="633"/>
    </location>
</feature>
<keyword evidence="8" id="KW-0943">RNA-mediated gene silencing</keyword>
<feature type="region of interest" description="Disordered" evidence="11">
    <location>
        <begin position="117"/>
        <end position="172"/>
    </location>
</feature>
<protein>
    <recommendedName>
        <fullName evidence="16">F-box domain-containing protein</fullName>
    </recommendedName>
</protein>
<evidence type="ECO:0000256" key="6">
    <source>
        <dbReference type="ARBA" id="ARBA00022853"/>
    </source>
</evidence>
<dbReference type="AlphaFoldDB" id="A0A9Q0JHI5"/>
<keyword evidence="9" id="KW-0234">DNA repair</keyword>
<feature type="compositionally biased region" description="Low complexity" evidence="11">
    <location>
        <begin position="150"/>
        <end position="167"/>
    </location>
</feature>
<reference evidence="14" key="2">
    <citation type="journal article" date="2023" name="Plants (Basel)">
        <title>Annotation of the Turnera subulata (Passifloraceae) Draft Genome Reveals the S-Locus Evolved after the Divergence of Turneroideae from Passifloroideae in a Stepwise Manner.</title>
        <authorList>
            <person name="Henning P.M."/>
            <person name="Roalson E.H."/>
            <person name="Mir W."/>
            <person name="McCubbin A.G."/>
            <person name="Shore J.S."/>
        </authorList>
    </citation>
    <scope>NUCLEOTIDE SEQUENCE</scope>
    <source>
        <strain evidence="14">F60SS</strain>
    </source>
</reference>
<dbReference type="GO" id="GO:0031047">
    <property type="term" value="P:regulatory ncRNA-mediated gene silencing"/>
    <property type="evidence" value="ECO:0007669"/>
    <property type="project" value="UniProtKB-KW"/>
</dbReference>
<dbReference type="Proteomes" id="UP001141552">
    <property type="component" value="Unassembled WGS sequence"/>
</dbReference>
<evidence type="ECO:0000259" key="12">
    <source>
        <dbReference type="Pfam" id="PF00646"/>
    </source>
</evidence>
<comment type="subcellular location">
    <subcellularLocation>
        <location evidence="1">Nucleus</location>
    </subcellularLocation>
</comment>
<dbReference type="InterPro" id="IPR036890">
    <property type="entry name" value="HATPase_C_sf"/>
</dbReference>
<dbReference type="PANTHER" id="PTHR23336">
    <property type="entry name" value="ZINC FINGER CW-TYPE COILED-COIL DOMAIN PROTEIN 3"/>
    <property type="match status" value="1"/>
</dbReference>
<name>A0A9Q0JHI5_9ROSI</name>
<keyword evidence="10" id="KW-0539">Nucleus</keyword>
<evidence type="ECO:0000313" key="15">
    <source>
        <dbReference type="Proteomes" id="UP001141552"/>
    </source>
</evidence>
<comment type="caution">
    <text evidence="14">The sequence shown here is derived from an EMBL/GenBank/DDBJ whole genome shotgun (WGS) entry which is preliminary data.</text>
</comment>
<proteinExistence type="inferred from homology"/>
<evidence type="ECO:0000256" key="4">
    <source>
        <dbReference type="ARBA" id="ARBA00022759"/>
    </source>
</evidence>
<organism evidence="14 15">
    <name type="scientific">Turnera subulata</name>
    <dbReference type="NCBI Taxonomy" id="218843"/>
    <lineage>
        <taxon>Eukaryota</taxon>
        <taxon>Viridiplantae</taxon>
        <taxon>Streptophyta</taxon>
        <taxon>Embryophyta</taxon>
        <taxon>Tracheophyta</taxon>
        <taxon>Spermatophyta</taxon>
        <taxon>Magnoliopsida</taxon>
        <taxon>eudicotyledons</taxon>
        <taxon>Gunneridae</taxon>
        <taxon>Pentapetalae</taxon>
        <taxon>rosids</taxon>
        <taxon>fabids</taxon>
        <taxon>Malpighiales</taxon>
        <taxon>Passifloraceae</taxon>
        <taxon>Turnera</taxon>
    </lineage>
</organism>
<dbReference type="GO" id="GO:0016887">
    <property type="term" value="F:ATP hydrolysis activity"/>
    <property type="evidence" value="ECO:0007669"/>
    <property type="project" value="InterPro"/>
</dbReference>
<evidence type="ECO:0000313" key="14">
    <source>
        <dbReference type="EMBL" id="KAJ4841277.1"/>
    </source>
</evidence>
<evidence type="ECO:0000256" key="2">
    <source>
        <dbReference type="ARBA" id="ARBA00007845"/>
    </source>
</evidence>
<evidence type="ECO:0000256" key="5">
    <source>
        <dbReference type="ARBA" id="ARBA00022763"/>
    </source>
</evidence>
<evidence type="ECO:0000256" key="8">
    <source>
        <dbReference type="ARBA" id="ARBA00023158"/>
    </source>
</evidence>
<keyword evidence="7" id="KW-0175">Coiled coil</keyword>
<dbReference type="Gene3D" id="3.30.565.10">
    <property type="entry name" value="Histidine kinase-like ATPase, C-terminal domain"/>
    <property type="match status" value="1"/>
</dbReference>
<evidence type="ECO:0000256" key="11">
    <source>
        <dbReference type="SAM" id="MobiDB-lite"/>
    </source>
</evidence>
<dbReference type="OrthoDB" id="757982at2759"/>
<dbReference type="GO" id="GO:0031349">
    <property type="term" value="P:positive regulation of defense response"/>
    <property type="evidence" value="ECO:0007669"/>
    <property type="project" value="UniProtKB-ARBA"/>
</dbReference>
<evidence type="ECO:0000256" key="9">
    <source>
        <dbReference type="ARBA" id="ARBA00023204"/>
    </source>
</evidence>
<gene>
    <name evidence="14" type="ORF">Tsubulata_009559</name>
</gene>
<sequence length="1034" mass="114432">MEMKQEVRPHSPSKPTQNGLVEDATATPPAVISLDSSSTGSDSDEPSSNGGVSKRRKLENLGVVLPVGFPSPLPQPRTQTTAAATPAPTDAAAPENSSTAGIGPFFPFFISSSMDVKTEVKQGDRPLSPSDPTQNGLLAGATATPPAVISLDSSSSGSDSHEPSSNSGVSKRRKLDNLGVVLPEYFLSPLPQPRTQTAAAPAPAPTDAAAPENSSAAGMGPQLLRQFWKARKFDGSVIPMDHVRLHPKFSHSDTIGHKWAFGAFAELLDNALDEYPNGATSVNIDMVRSRKDGSKMLLIEDDGGGMDLERMRQCMSSFGFHVSKEIFAALTIGQYSKFKSSTFRLGADVIVFSRSIGKDGKSPTQSIGLLSYTFLRATRKKEIIVPTLDYEYVGEEQEWKRISNDDFNGNFETITQWSPFASETDLFGQFNMMSNHGTRVIIYNLWEDDQGLLELDFDSDPHDIQLRGVNREENIEMAKHYPNSKHFLTYTHSLRSYAAILYLRLPAGFRITLRGLDVEHHNIVDDMMLSEKLRYRPQGADGVAKDDMAVAVTVGFVKDAEHIDLQGFNVYHKNRLIKPFWRLWNSESSEGRGVIGVLEANFVEPAHNKQGFERTTVLSRLETGLVKMQKYYWSKNCEHFGYDQAGNKKHPDEVVRTNFGDLPPDIQETIFKKLPRKYLGRTVIISREWQRIRDNAIASFPPELRYSVAMFPPKSYGNPEQLARLLSAQLLKEPLVPHLAVANLSGLYESGQIANVGRYLRQRLGTKTVIVVFSTPGVVGKNWKTGRYEEVEVPEEGMSLTLAFLPGIKIDAMPINTDLGSCEKSLIQRDPALPEFLGRIRAFSDAPSAMMLIGWKGLDDYIDIRTLLGNHFPNTPIVGTTGVRVGCLSYPPGPWINEEERILRYRATFPRVACVVFAPQETHRGPYNVDFRAFSAGTVGEKSQDLDESLMSLVHVFRNMPHPGNVFGVFIFSDPPSLARGVMRGAFPVLEAFPVEAYPDLHYAGAIVRRVVAQGPSIQQGARHAVVYLILSYH</sequence>
<keyword evidence="4" id="KW-0255">Endonuclease</keyword>
<reference evidence="14" key="1">
    <citation type="submission" date="2022-02" db="EMBL/GenBank/DDBJ databases">
        <authorList>
            <person name="Henning P.M."/>
            <person name="McCubbin A.G."/>
            <person name="Shore J.S."/>
        </authorList>
    </citation>
    <scope>NUCLEOTIDE SEQUENCE</scope>
    <source>
        <strain evidence="14">F60SS</strain>
        <tissue evidence="14">Leaves</tissue>
    </source>
</reference>
<dbReference type="Pfam" id="PF13589">
    <property type="entry name" value="HATPase_c_3"/>
    <property type="match status" value="1"/>
</dbReference>
<dbReference type="GO" id="GO:0005634">
    <property type="term" value="C:nucleus"/>
    <property type="evidence" value="ECO:0007669"/>
    <property type="project" value="UniProtKB-SubCell"/>
</dbReference>
<dbReference type="Pfam" id="PF00646">
    <property type="entry name" value="F-box"/>
    <property type="match status" value="1"/>
</dbReference>
<feature type="region of interest" description="Disordered" evidence="11">
    <location>
        <begin position="191"/>
        <end position="217"/>
    </location>
</feature>
<dbReference type="SUPFAM" id="SSF55874">
    <property type="entry name" value="ATPase domain of HSP90 chaperone/DNA topoisomerase II/histidine kinase"/>
    <property type="match status" value="1"/>
</dbReference>
<evidence type="ECO:0000259" key="13">
    <source>
        <dbReference type="Pfam" id="PF17942"/>
    </source>
</evidence>
<keyword evidence="4" id="KW-0378">Hydrolase</keyword>
<evidence type="ECO:0000256" key="1">
    <source>
        <dbReference type="ARBA" id="ARBA00004123"/>
    </source>
</evidence>
<keyword evidence="6" id="KW-0156">Chromatin regulator</keyword>
<evidence type="ECO:0000256" key="7">
    <source>
        <dbReference type="ARBA" id="ARBA00023054"/>
    </source>
</evidence>
<keyword evidence="3" id="KW-0540">Nuclease</keyword>
<keyword evidence="15" id="KW-1185">Reference proteome</keyword>
<evidence type="ECO:0000256" key="3">
    <source>
        <dbReference type="ARBA" id="ARBA00022722"/>
    </source>
</evidence>
<dbReference type="InterPro" id="IPR045261">
    <property type="entry name" value="MORC_ATPase"/>
</dbReference>
<evidence type="ECO:0000256" key="10">
    <source>
        <dbReference type="ARBA" id="ARBA00023242"/>
    </source>
</evidence>